<feature type="region of interest" description="Disordered" evidence="10">
    <location>
        <begin position="156"/>
        <end position="218"/>
    </location>
</feature>
<evidence type="ECO:0000256" key="5">
    <source>
        <dbReference type="ARBA" id="ARBA00022701"/>
    </source>
</evidence>
<feature type="compositionally biased region" description="Basic and acidic residues" evidence="10">
    <location>
        <begin position="1142"/>
        <end position="1159"/>
    </location>
</feature>
<gene>
    <name evidence="12" type="primary">LOC107269444</name>
</gene>
<accession>A0AAJ7C067</accession>
<evidence type="ECO:0000313" key="11">
    <source>
        <dbReference type="Proteomes" id="UP000694920"/>
    </source>
</evidence>
<dbReference type="PANTHER" id="PTHR34031">
    <property type="entry name" value="CENTROSOMAL PROTEIN OF 162 KDA"/>
    <property type="match status" value="1"/>
</dbReference>
<comment type="similarity">
    <text evidence="2">Belongs to the CEP162 family.</text>
</comment>
<feature type="compositionally biased region" description="Basic and acidic residues" evidence="10">
    <location>
        <begin position="176"/>
        <end position="195"/>
    </location>
</feature>
<keyword evidence="7 9" id="KW-0175">Coiled coil</keyword>
<dbReference type="GO" id="GO:0060271">
    <property type="term" value="P:cilium assembly"/>
    <property type="evidence" value="ECO:0007669"/>
    <property type="project" value="TreeGrafter"/>
</dbReference>
<comment type="subcellular location">
    <subcellularLocation>
        <location evidence="1">Cytoplasm</location>
        <location evidence="1">Cytoskeleton</location>
        <location evidence="1">Microtubule organizing center</location>
        <location evidence="1">Centrosome</location>
        <location evidence="1">Centriole</location>
    </subcellularLocation>
</comment>
<feature type="compositionally biased region" description="Polar residues" evidence="10">
    <location>
        <begin position="387"/>
        <end position="404"/>
    </location>
</feature>
<keyword evidence="8" id="KW-0206">Cytoskeleton</keyword>
<feature type="compositionally biased region" description="Polar residues" evidence="10">
    <location>
        <begin position="200"/>
        <end position="218"/>
    </location>
</feature>
<evidence type="ECO:0000256" key="8">
    <source>
        <dbReference type="ARBA" id="ARBA00023212"/>
    </source>
</evidence>
<keyword evidence="6" id="KW-0970">Cilium biogenesis/degradation</keyword>
<evidence type="ECO:0000256" key="4">
    <source>
        <dbReference type="ARBA" id="ARBA00022490"/>
    </source>
</evidence>
<feature type="coiled-coil region" evidence="9">
    <location>
        <begin position="809"/>
        <end position="916"/>
    </location>
</feature>
<feature type="region of interest" description="Disordered" evidence="10">
    <location>
        <begin position="372"/>
        <end position="418"/>
    </location>
</feature>
<dbReference type="Proteomes" id="UP000694920">
    <property type="component" value="Unplaced"/>
</dbReference>
<keyword evidence="11" id="KW-1185">Reference proteome</keyword>
<evidence type="ECO:0000256" key="3">
    <source>
        <dbReference type="ARBA" id="ARBA00021406"/>
    </source>
</evidence>
<dbReference type="GO" id="GO:0005814">
    <property type="term" value="C:centriole"/>
    <property type="evidence" value="ECO:0007669"/>
    <property type="project" value="UniProtKB-SubCell"/>
</dbReference>
<evidence type="ECO:0000256" key="10">
    <source>
        <dbReference type="SAM" id="MobiDB-lite"/>
    </source>
</evidence>
<dbReference type="InterPro" id="IPR038774">
    <property type="entry name" value="CEP162-like"/>
</dbReference>
<dbReference type="GeneID" id="107269444"/>
<evidence type="ECO:0000256" key="6">
    <source>
        <dbReference type="ARBA" id="ARBA00022794"/>
    </source>
</evidence>
<feature type="compositionally biased region" description="Polar residues" evidence="10">
    <location>
        <begin position="1244"/>
        <end position="1268"/>
    </location>
</feature>
<protein>
    <recommendedName>
        <fullName evidence="3">Centrosomal protein of 162 kDa</fullName>
    </recommendedName>
</protein>
<name>A0AAJ7C067_CEPCN</name>
<keyword evidence="5" id="KW-0493">Microtubule</keyword>
<feature type="coiled-coil region" evidence="9">
    <location>
        <begin position="942"/>
        <end position="969"/>
    </location>
</feature>
<feature type="compositionally biased region" description="Basic and acidic residues" evidence="10">
    <location>
        <begin position="475"/>
        <end position="486"/>
    </location>
</feature>
<reference evidence="12" key="1">
    <citation type="submission" date="2025-08" db="UniProtKB">
        <authorList>
            <consortium name="RefSeq"/>
        </authorList>
    </citation>
    <scope>IDENTIFICATION</scope>
</reference>
<evidence type="ECO:0000256" key="7">
    <source>
        <dbReference type="ARBA" id="ARBA00023054"/>
    </source>
</evidence>
<proteinExistence type="inferred from homology"/>
<feature type="compositionally biased region" description="Polar residues" evidence="10">
    <location>
        <begin position="160"/>
        <end position="175"/>
    </location>
</feature>
<dbReference type="RefSeq" id="XP_015598779.1">
    <property type="nucleotide sequence ID" value="XM_015743293.2"/>
</dbReference>
<feature type="coiled-coil region" evidence="9">
    <location>
        <begin position="1060"/>
        <end position="1087"/>
    </location>
</feature>
<feature type="region of interest" description="Disordered" evidence="10">
    <location>
        <begin position="1142"/>
        <end position="1169"/>
    </location>
</feature>
<feature type="region of interest" description="Disordered" evidence="10">
    <location>
        <begin position="654"/>
        <end position="676"/>
    </location>
</feature>
<feature type="region of interest" description="Disordered" evidence="10">
    <location>
        <begin position="1238"/>
        <end position="1268"/>
    </location>
</feature>
<evidence type="ECO:0000256" key="2">
    <source>
        <dbReference type="ARBA" id="ARBA00009485"/>
    </source>
</evidence>
<feature type="compositionally biased region" description="Basic and acidic residues" evidence="10">
    <location>
        <begin position="455"/>
        <end position="466"/>
    </location>
</feature>
<feature type="compositionally biased region" description="Basic and acidic residues" evidence="10">
    <location>
        <begin position="374"/>
        <end position="384"/>
    </location>
</feature>
<dbReference type="GO" id="GO:0005879">
    <property type="term" value="C:axonemal microtubule"/>
    <property type="evidence" value="ECO:0007669"/>
    <property type="project" value="TreeGrafter"/>
</dbReference>
<feature type="coiled-coil region" evidence="9">
    <location>
        <begin position="1179"/>
        <end position="1227"/>
    </location>
</feature>
<dbReference type="PANTHER" id="PTHR34031:SF1">
    <property type="entry name" value="CENTROSOMAL PROTEIN OF 162 KDA"/>
    <property type="match status" value="1"/>
</dbReference>
<feature type="region of interest" description="Disordered" evidence="10">
    <location>
        <begin position="438"/>
        <end position="486"/>
    </location>
</feature>
<keyword evidence="4" id="KW-0963">Cytoplasm</keyword>
<dbReference type="KEGG" id="ccin:107269444"/>
<feature type="compositionally biased region" description="Polar residues" evidence="10">
    <location>
        <begin position="665"/>
        <end position="676"/>
    </location>
</feature>
<organism evidence="11 12">
    <name type="scientific">Cephus cinctus</name>
    <name type="common">Wheat stem sawfly</name>
    <dbReference type="NCBI Taxonomy" id="211228"/>
    <lineage>
        <taxon>Eukaryota</taxon>
        <taxon>Metazoa</taxon>
        <taxon>Ecdysozoa</taxon>
        <taxon>Arthropoda</taxon>
        <taxon>Hexapoda</taxon>
        <taxon>Insecta</taxon>
        <taxon>Pterygota</taxon>
        <taxon>Neoptera</taxon>
        <taxon>Endopterygota</taxon>
        <taxon>Hymenoptera</taxon>
        <taxon>Cephoidea</taxon>
        <taxon>Cephidae</taxon>
        <taxon>Cephus</taxon>
    </lineage>
</organism>
<evidence type="ECO:0000313" key="12">
    <source>
        <dbReference type="RefSeq" id="XP_015598779.1"/>
    </source>
</evidence>
<evidence type="ECO:0000256" key="1">
    <source>
        <dbReference type="ARBA" id="ARBA00004114"/>
    </source>
</evidence>
<evidence type="ECO:0000256" key="9">
    <source>
        <dbReference type="SAM" id="Coils"/>
    </source>
</evidence>
<sequence>MFQNGRNSPVLEDLLSTEEDTLGSSISLSVGENSIRIKEKSKPTKEPDHIAEEIEKERWWLKKVETRPGVADVKKLEVRGKPSPGPSPDVTSSMAEFLEKERLCNVACKSEAEAKDKDDTLCDVLASVAFDKYPSDFENATDEDIGSILEEMSKIAGALSPNSGPDHTKSGSSGKNKTEEERSVEELLEEAEKLVKKNTHSLSKSASKSDTLVPNKNLDTTENLGRVRQLEEDIFQMIEEEVHKESEKIRRSPKYEKKKDINQSFEIIYENVNTLKPPKTLELQRKKFEEQKVEISSSSDLDDPIERHSKSEELKVATKVEANDNLQKEITDVDKDFFDDLLRKSKEKIEGGMSASSSFGQEDFSHFLKLLQDQSDRKEREPKEAMSSYNVITRHNQPGGSSNKGESETAFAKSPAFPEKEFSEILERELLKVDKKKEMHEIAESESSTSAGRSARSEGSIKRDASMSRNSSLDKSNKSDSGRKDNMLSSVEAVKSNESKESKVVNAKNELYTVGLTPRLELFADAIPKLIAEKSSENFKKQELDRIENEKDANRVTRTCVSDESKVQTDSKKLREDHKKMISTAGPSNMNFQKIGSDTARSDRIPVALDNKIGKKGIKFAKSKSYDHICKPITNLKLSLDDVKNIKSADIPKRTVPPAAKKSPLSKTRLQTKSVSKFTPTMKLSPKLRKDSPKENSAPCLAFGSRVTMTKSTDSILKHSLAGGDTRRNLTKNDWESLCHEERHKNALLKEQLNSEAKLYKTQIESMRTSFEEELFSLRKQNIVLKAKVDELTLNEKRSEYHVKSDTKTLKLERELEKQESLIRAYEVENKKLMQETKRLHDEGKNLQQKHKNVIMESNEFQKQADRIKDLQEEVLKLNLVIAELKEKNTDYLMRNEDLNQQNGLLKDELEMFKEQLCTKNSSVMERLQAMTTNELEMRKQIEDMKVELNSKKELLKSMKLDYERLQQNSLPLERELLELRVREGGLTEKLQVAKSHVEREKQLTQKLKDQVILDSKKIMDLNRQVREMERILKRKNPDSVSALILTANSEHERVSVEKVKLLEERIVSLENEIKAKENISQEKLADFQNKFTEMKERYLTQVMELEGKLLEATVKDRKVYNDMFTQTMLKHLENKGVETIRNQDKEKAPSVEKEEKKVTKVGPKSQNAKEDTHLIATIRGLKLELANKDKTVSKLTKEFQELQKTNRRLQKEREKLLNDKRNFKGVDADKLIANKVTGMDSRPASSKTTDSNDQNSNVYQNGNVANANQRLSSSTQRLYDPLQFSENSENATTKRLINENEILKEELNKMNKDFMALKNKRLHDLNLLQEEHEREMAALVKEYSVKFGDSKVVKLQGQINTQVAIISHLKQQIEKLRDNKEQVIVLKAEREHLENKVKTLNEKVKYLSTPGTEQLQLLQDKITVLQQRHESREMTLQSLVRDLLRTKTQCRDCKGERGKNKQLCYFRQELDHILGMLQELANVY</sequence>
<feature type="coiled-coil region" evidence="9">
    <location>
        <begin position="1294"/>
        <end position="1404"/>
    </location>
</feature>